<reference evidence="1 2" key="1">
    <citation type="journal article" date="2021" name="PeerJ">
        <title>Analysis of 44 Vibrio anguillarum genomes reveals high genetic diversity.</title>
        <authorList>
            <person name="Hansen M.J."/>
            <person name="Dalsgaard I."/>
        </authorList>
    </citation>
    <scope>NUCLEOTIDE SEQUENCE [LARGE SCALE GENOMIC DNA]</scope>
    <source>
        <strain evidence="1 2">17-16730-2A</strain>
    </source>
</reference>
<accession>A0ABD4KVI2</accession>
<gene>
    <name evidence="1" type="ORF">EAY07_26495</name>
</gene>
<evidence type="ECO:0000313" key="2">
    <source>
        <dbReference type="Proteomes" id="UP000722957"/>
    </source>
</evidence>
<feature type="non-terminal residue" evidence="1">
    <location>
        <position position="109"/>
    </location>
</feature>
<comment type="caution">
    <text evidence="1">The sequence shown here is derived from an EMBL/GenBank/DDBJ whole genome shotgun (WGS) entry which is preliminary data.</text>
</comment>
<protein>
    <submittedName>
        <fullName evidence="1">DUF3696 domain-containing protein</fullName>
    </submittedName>
</protein>
<sequence>MGKFGEHTALEIYRNREKNVRQELIHSSGETPKLPDQISAWVSYIFNSGTVSVSSISESLKKIVISPDGSVNNYKPENVGYGFSYCLPIIVAGLVAREGDVIIIENPEA</sequence>
<dbReference type="AlphaFoldDB" id="A0ABD4KVI2"/>
<dbReference type="Proteomes" id="UP000722957">
    <property type="component" value="Unassembled WGS sequence"/>
</dbReference>
<organism evidence="1 2">
    <name type="scientific">Vibrio anguillarum</name>
    <name type="common">Listonella anguillarum</name>
    <dbReference type="NCBI Taxonomy" id="55601"/>
    <lineage>
        <taxon>Bacteria</taxon>
        <taxon>Pseudomonadati</taxon>
        <taxon>Pseudomonadota</taxon>
        <taxon>Gammaproteobacteria</taxon>
        <taxon>Vibrionales</taxon>
        <taxon>Vibrionaceae</taxon>
        <taxon>Vibrio</taxon>
    </lineage>
</organism>
<dbReference type="EMBL" id="RDOM01001258">
    <property type="protein sequence ID" value="MBF4275487.1"/>
    <property type="molecule type" value="Genomic_DNA"/>
</dbReference>
<proteinExistence type="predicted"/>
<name>A0ABD4KVI2_VIBAN</name>
<evidence type="ECO:0000313" key="1">
    <source>
        <dbReference type="EMBL" id="MBF4275487.1"/>
    </source>
</evidence>